<evidence type="ECO:0000313" key="2">
    <source>
        <dbReference type="Proteomes" id="UP000046090"/>
    </source>
</evidence>
<accession>A0A0K2YD22</accession>
<reference evidence="2" key="1">
    <citation type="submission" date="2014-12" db="EMBL/GenBank/DDBJ databases">
        <authorList>
            <person name="Smet A."/>
        </authorList>
    </citation>
    <scope>NUCLEOTIDE SEQUENCE [LARGE SCALE GENOMIC DNA]</scope>
</reference>
<proteinExistence type="predicted"/>
<dbReference type="Proteomes" id="UP000046090">
    <property type="component" value="Unassembled WGS sequence"/>
</dbReference>
<dbReference type="AlphaFoldDB" id="A0A0K2YD22"/>
<keyword evidence="2" id="KW-1185">Reference proteome</keyword>
<name>A0A0K2YD22_HELHE</name>
<protein>
    <submittedName>
        <fullName evidence="1">Uncharacterized protein</fullName>
    </submittedName>
</protein>
<sequence>MIEQNQNLEQVYMSHYAKDLAFENLVKNFSFFVVFVVVAVVSVSLWLYPEINDYRSQDTNARQQTMIVAYKRKDFVSAIQTYHTIKEKNGRLLQHPDYSAITHDLNVLLKKHFTHIKIQEQSHRIDTFGRFIYGELKVSAHARNLKDFYTFFNGLAAISVHMQVELPITITKNRDTFALDFIVHVDYKAMDH</sequence>
<dbReference type="RefSeq" id="WP_015107043.1">
    <property type="nucleotide sequence ID" value="NZ_AP026684.1"/>
</dbReference>
<dbReference type="EMBL" id="CDMK01000002">
    <property type="protein sequence ID" value="CRI34880.1"/>
    <property type="molecule type" value="Genomic_DNA"/>
</dbReference>
<organism evidence="1 2">
    <name type="scientific">Helicobacter heilmannii</name>
    <dbReference type="NCBI Taxonomy" id="35817"/>
    <lineage>
        <taxon>Bacteria</taxon>
        <taxon>Pseudomonadati</taxon>
        <taxon>Campylobacterota</taxon>
        <taxon>Epsilonproteobacteria</taxon>
        <taxon>Campylobacterales</taxon>
        <taxon>Helicobacteraceae</taxon>
        <taxon>Helicobacter</taxon>
    </lineage>
</organism>
<gene>
    <name evidence="1" type="ORF">HHE01_06810</name>
</gene>
<evidence type="ECO:0000313" key="1">
    <source>
        <dbReference type="EMBL" id="CRI34880.1"/>
    </source>
</evidence>
<dbReference type="GeneID" id="76197388"/>